<evidence type="ECO:0000256" key="3">
    <source>
        <dbReference type="ARBA" id="ARBA00023002"/>
    </source>
</evidence>
<dbReference type="PANTHER" id="PTHR43255">
    <property type="entry name" value="IRON-SULFUR-BINDING OXIDOREDUCTASE FADF-RELATED-RELATED"/>
    <property type="match status" value="1"/>
</dbReference>
<dbReference type="GO" id="GO:0016491">
    <property type="term" value="F:oxidoreductase activity"/>
    <property type="evidence" value="ECO:0007669"/>
    <property type="project" value="UniProtKB-KW"/>
</dbReference>
<dbReference type="InterPro" id="IPR009051">
    <property type="entry name" value="Helical_ferredxn"/>
</dbReference>
<dbReference type="PROSITE" id="PS51379">
    <property type="entry name" value="4FE4S_FER_2"/>
    <property type="match status" value="2"/>
</dbReference>
<evidence type="ECO:0000313" key="8">
    <source>
        <dbReference type="Proteomes" id="UP000705867"/>
    </source>
</evidence>
<proteinExistence type="predicted"/>
<sequence length="420" mass="46223">MARHKEVPGDQIARGLTWRQLVELEACARCGECQVWCPVYAQDSRECISARGKLALLRRMVGGSLPEGEFPELLEGLFECSACGQCHVVCPVRINTPELWEQARQSFAGAGISQPENQVKQLTTIKGFNNSYGKSQEERGLWARRAFEAGLLKRPVPLWKERPSPVLYFAGCTASFDPETQPVAVQTARLLQEAGVEFSIMGSEEPCCVGKLRRMGDLDFAAEAQKRIGCFEEMGVKAIVVSCAGCYKGLHSDYTSLWPGAQRVFHLTEFIDGLIREGRLRPGGEVPLTVTYHDPCHLGRHNQIYDSPRRILQAIPGLRVVEMPRHRAFSACCGMGGGLKVVNPSLQHRMAGARIREAEATGAEAVVTPCQTCYLGLLHGVEEVSSTLPVYHLNEMLVRSVCPEVSREAVLAAFSPRVSA</sequence>
<organism evidence="7 8">
    <name type="scientific">Candidatus Nitrobium versatile</name>
    <dbReference type="NCBI Taxonomy" id="2884831"/>
    <lineage>
        <taxon>Bacteria</taxon>
        <taxon>Pseudomonadati</taxon>
        <taxon>Nitrospirota</taxon>
        <taxon>Nitrospiria</taxon>
        <taxon>Nitrospirales</taxon>
        <taxon>Nitrospiraceae</taxon>
        <taxon>Candidatus Nitrobium</taxon>
    </lineage>
</organism>
<dbReference type="AlphaFoldDB" id="A0A953M0H6"/>
<keyword evidence="4" id="KW-0408">Iron</keyword>
<dbReference type="Pfam" id="PF13183">
    <property type="entry name" value="Fer4_8"/>
    <property type="match status" value="1"/>
</dbReference>
<feature type="domain" description="4Fe-4S ferredoxin-type" evidence="6">
    <location>
        <begin position="18"/>
        <end position="47"/>
    </location>
</feature>
<protein>
    <submittedName>
        <fullName evidence="7">(Fe-S)-binding protein</fullName>
    </submittedName>
</protein>
<dbReference type="GO" id="GO:0046872">
    <property type="term" value="F:metal ion binding"/>
    <property type="evidence" value="ECO:0007669"/>
    <property type="project" value="UniProtKB-KW"/>
</dbReference>
<dbReference type="GO" id="GO:0005886">
    <property type="term" value="C:plasma membrane"/>
    <property type="evidence" value="ECO:0007669"/>
    <property type="project" value="TreeGrafter"/>
</dbReference>
<reference evidence="7" key="1">
    <citation type="journal article" date="2021" name="bioRxiv">
        <title>Unraveling nitrogen, sulfur and carbon metabolic pathways and microbial community transcriptional responses to substrate deprivation and toxicity stresses in a bioreactor mimicking anoxic brackish coastal sediment conditions.</title>
        <authorList>
            <person name="Martins P.D."/>
            <person name="Echeveste M.J."/>
            <person name="Arshad A."/>
            <person name="Kurth J."/>
            <person name="Ouboter H."/>
            <person name="Jetten M.S.M."/>
            <person name="Welte C.U."/>
        </authorList>
    </citation>
    <scope>NUCLEOTIDE SEQUENCE</scope>
    <source>
        <strain evidence="7">MAG_39</strain>
    </source>
</reference>
<evidence type="ECO:0000256" key="5">
    <source>
        <dbReference type="ARBA" id="ARBA00023014"/>
    </source>
</evidence>
<dbReference type="InterPro" id="IPR017896">
    <property type="entry name" value="4Fe4S_Fe-S-bd"/>
</dbReference>
<comment type="caution">
    <text evidence="7">The sequence shown here is derived from an EMBL/GenBank/DDBJ whole genome shotgun (WGS) entry which is preliminary data.</text>
</comment>
<keyword evidence="2" id="KW-0479">Metal-binding</keyword>
<dbReference type="Pfam" id="PF02754">
    <property type="entry name" value="CCG"/>
    <property type="match status" value="2"/>
</dbReference>
<accession>A0A953M0H6</accession>
<dbReference type="InterPro" id="IPR051460">
    <property type="entry name" value="HdrC_iron-sulfur_subunit"/>
</dbReference>
<keyword evidence="1" id="KW-0004">4Fe-4S</keyword>
<evidence type="ECO:0000259" key="6">
    <source>
        <dbReference type="PROSITE" id="PS51379"/>
    </source>
</evidence>
<dbReference type="SUPFAM" id="SSF46548">
    <property type="entry name" value="alpha-helical ferredoxin"/>
    <property type="match status" value="1"/>
</dbReference>
<keyword evidence="3" id="KW-0560">Oxidoreductase</keyword>
<dbReference type="Gene3D" id="1.10.1060.10">
    <property type="entry name" value="Alpha-helical ferredoxin"/>
    <property type="match status" value="1"/>
</dbReference>
<evidence type="ECO:0000256" key="2">
    <source>
        <dbReference type="ARBA" id="ARBA00022723"/>
    </source>
</evidence>
<dbReference type="GO" id="GO:0051539">
    <property type="term" value="F:4 iron, 4 sulfur cluster binding"/>
    <property type="evidence" value="ECO:0007669"/>
    <property type="project" value="UniProtKB-KW"/>
</dbReference>
<dbReference type="PANTHER" id="PTHR43255:SF1">
    <property type="entry name" value="IRON-SULFUR-BINDING OXIDOREDUCTASE FADF-RELATED"/>
    <property type="match status" value="1"/>
</dbReference>
<evidence type="ECO:0000256" key="4">
    <source>
        <dbReference type="ARBA" id="ARBA00023004"/>
    </source>
</evidence>
<dbReference type="InterPro" id="IPR017900">
    <property type="entry name" value="4Fe4S_Fe_S_CS"/>
</dbReference>
<evidence type="ECO:0000256" key="1">
    <source>
        <dbReference type="ARBA" id="ARBA00022485"/>
    </source>
</evidence>
<dbReference type="InterPro" id="IPR004017">
    <property type="entry name" value="Cys_rich_dom"/>
</dbReference>
<feature type="domain" description="4Fe-4S ferredoxin-type" evidence="6">
    <location>
        <begin position="69"/>
        <end position="102"/>
    </location>
</feature>
<dbReference type="PROSITE" id="PS00198">
    <property type="entry name" value="4FE4S_FER_1"/>
    <property type="match status" value="1"/>
</dbReference>
<dbReference type="Proteomes" id="UP000705867">
    <property type="component" value="Unassembled WGS sequence"/>
</dbReference>
<keyword evidence="5" id="KW-0411">Iron-sulfur</keyword>
<evidence type="ECO:0000313" key="7">
    <source>
        <dbReference type="EMBL" id="MBZ0155205.1"/>
    </source>
</evidence>
<reference evidence="7" key="2">
    <citation type="submission" date="2021-08" db="EMBL/GenBank/DDBJ databases">
        <authorList>
            <person name="Dalcin Martins P."/>
        </authorList>
    </citation>
    <scope>NUCLEOTIDE SEQUENCE</scope>
    <source>
        <strain evidence="7">MAG_39</strain>
    </source>
</reference>
<dbReference type="EMBL" id="JAIOIV010000028">
    <property type="protein sequence ID" value="MBZ0155205.1"/>
    <property type="molecule type" value="Genomic_DNA"/>
</dbReference>
<gene>
    <name evidence="7" type="ORF">K8I29_03200</name>
</gene>
<name>A0A953M0H6_9BACT</name>